<keyword evidence="2" id="KW-1185">Reference proteome</keyword>
<name>A0ABS3QCB8_9BACT</name>
<dbReference type="Proteomes" id="UP000664369">
    <property type="component" value="Unassembled WGS sequence"/>
</dbReference>
<dbReference type="RefSeq" id="WP_208174525.1">
    <property type="nucleotide sequence ID" value="NZ_JAGETZ010000003.1"/>
</dbReference>
<gene>
    <name evidence="1" type="ORF">J4E00_07495</name>
</gene>
<protein>
    <recommendedName>
        <fullName evidence="3">Outer membrane protein beta-barrel domain-containing protein</fullName>
    </recommendedName>
</protein>
<dbReference type="EMBL" id="JAGETZ010000003">
    <property type="protein sequence ID" value="MBO2008891.1"/>
    <property type="molecule type" value="Genomic_DNA"/>
</dbReference>
<organism evidence="1 2">
    <name type="scientific">Hymenobacter negativus</name>
    <dbReference type="NCBI Taxonomy" id="2795026"/>
    <lineage>
        <taxon>Bacteria</taxon>
        <taxon>Pseudomonadati</taxon>
        <taxon>Bacteroidota</taxon>
        <taxon>Cytophagia</taxon>
        <taxon>Cytophagales</taxon>
        <taxon>Hymenobacteraceae</taxon>
        <taxon>Hymenobacter</taxon>
    </lineage>
</organism>
<evidence type="ECO:0000313" key="2">
    <source>
        <dbReference type="Proteomes" id="UP000664369"/>
    </source>
</evidence>
<evidence type="ECO:0008006" key="3">
    <source>
        <dbReference type="Google" id="ProtNLM"/>
    </source>
</evidence>
<reference evidence="1 2" key="1">
    <citation type="submission" date="2021-03" db="EMBL/GenBank/DDBJ databases">
        <authorList>
            <person name="Kim M.K."/>
        </authorList>
    </citation>
    <scope>NUCLEOTIDE SEQUENCE [LARGE SCALE GENOMIC DNA]</scope>
    <source>
        <strain evidence="1 2">BT442</strain>
    </source>
</reference>
<accession>A0ABS3QCB8</accession>
<dbReference type="Gene3D" id="2.40.160.20">
    <property type="match status" value="1"/>
</dbReference>
<evidence type="ECO:0000313" key="1">
    <source>
        <dbReference type="EMBL" id="MBO2008891.1"/>
    </source>
</evidence>
<sequence length="231" mass="24683">MRPLYGLFVLTGSLVVGSFTGAIAQTSSSAVPGWYVAAGAAYHRYAQPETVHTKGTASPYELQPVQILVGRQFANGYGLEAGFMQAQRAASANSDPVYTDSGDYYYYSTEAVQAFAVSMLLRKSLLPVTASRWQLDGRAGLTYVMTRFTEKYYNVLALNPTTTIPYSGRQRKLGDLPVTIGLAASYHISPRLALTADASAHISWVLCIARVFGTSGSPVGGGGGIGVRYSL</sequence>
<proteinExistence type="predicted"/>
<comment type="caution">
    <text evidence="1">The sequence shown here is derived from an EMBL/GenBank/DDBJ whole genome shotgun (WGS) entry which is preliminary data.</text>
</comment>